<reference evidence="1" key="1">
    <citation type="journal article" date="2023" name="Nat. Commun.">
        <title>Diploid and tetraploid genomes of Acorus and the evolution of monocots.</title>
        <authorList>
            <person name="Ma L."/>
            <person name="Liu K.W."/>
            <person name="Li Z."/>
            <person name="Hsiao Y.Y."/>
            <person name="Qi Y."/>
            <person name="Fu T."/>
            <person name="Tang G.D."/>
            <person name="Zhang D."/>
            <person name="Sun W.H."/>
            <person name="Liu D.K."/>
            <person name="Li Y."/>
            <person name="Chen G.Z."/>
            <person name="Liu X.D."/>
            <person name="Liao X.Y."/>
            <person name="Jiang Y.T."/>
            <person name="Yu X."/>
            <person name="Hao Y."/>
            <person name="Huang J."/>
            <person name="Zhao X.W."/>
            <person name="Ke S."/>
            <person name="Chen Y.Y."/>
            <person name="Wu W.L."/>
            <person name="Hsu J.L."/>
            <person name="Lin Y.F."/>
            <person name="Huang M.D."/>
            <person name="Li C.Y."/>
            <person name="Huang L."/>
            <person name="Wang Z.W."/>
            <person name="Zhao X."/>
            <person name="Zhong W.Y."/>
            <person name="Peng D.H."/>
            <person name="Ahmad S."/>
            <person name="Lan S."/>
            <person name="Zhang J.S."/>
            <person name="Tsai W.C."/>
            <person name="Van de Peer Y."/>
            <person name="Liu Z.J."/>
        </authorList>
    </citation>
    <scope>NUCLEOTIDE SEQUENCE</scope>
    <source>
        <strain evidence="1">CP</strain>
    </source>
</reference>
<evidence type="ECO:0000313" key="1">
    <source>
        <dbReference type="EMBL" id="KAK1307851.1"/>
    </source>
</evidence>
<sequence>MERFIRDADGSYMLFRTERTFCPNGRGWQPCLTEELLLHFMKNDVASVVNGYVGSIIYEFLNKFREQDKVLNWPQINKG</sequence>
<dbReference type="Proteomes" id="UP001180020">
    <property type="component" value="Unassembled WGS sequence"/>
</dbReference>
<keyword evidence="2" id="KW-1185">Reference proteome</keyword>
<comment type="caution">
    <text evidence="1">The sequence shown here is derived from an EMBL/GenBank/DDBJ whole genome shotgun (WGS) entry which is preliminary data.</text>
</comment>
<reference evidence="1" key="2">
    <citation type="submission" date="2023-06" db="EMBL/GenBank/DDBJ databases">
        <authorList>
            <person name="Ma L."/>
            <person name="Liu K.-W."/>
            <person name="Li Z."/>
            <person name="Hsiao Y.-Y."/>
            <person name="Qi Y."/>
            <person name="Fu T."/>
            <person name="Tang G."/>
            <person name="Zhang D."/>
            <person name="Sun W.-H."/>
            <person name="Liu D.-K."/>
            <person name="Li Y."/>
            <person name="Chen G.-Z."/>
            <person name="Liu X.-D."/>
            <person name="Liao X.-Y."/>
            <person name="Jiang Y.-T."/>
            <person name="Yu X."/>
            <person name="Hao Y."/>
            <person name="Huang J."/>
            <person name="Zhao X.-W."/>
            <person name="Ke S."/>
            <person name="Chen Y.-Y."/>
            <person name="Wu W.-L."/>
            <person name="Hsu J.-L."/>
            <person name="Lin Y.-F."/>
            <person name="Huang M.-D."/>
            <person name="Li C.-Y."/>
            <person name="Huang L."/>
            <person name="Wang Z.-W."/>
            <person name="Zhao X."/>
            <person name="Zhong W.-Y."/>
            <person name="Peng D.-H."/>
            <person name="Ahmad S."/>
            <person name="Lan S."/>
            <person name="Zhang J.-S."/>
            <person name="Tsai W.-C."/>
            <person name="Van De Peer Y."/>
            <person name="Liu Z.-J."/>
        </authorList>
    </citation>
    <scope>NUCLEOTIDE SEQUENCE</scope>
    <source>
        <strain evidence="1">CP</strain>
        <tissue evidence="1">Leaves</tissue>
    </source>
</reference>
<dbReference type="EMBL" id="JAUJYO010000009">
    <property type="protein sequence ID" value="KAK1307851.1"/>
    <property type="molecule type" value="Genomic_DNA"/>
</dbReference>
<gene>
    <name evidence="1" type="ORF">QJS10_CPA09g01714</name>
</gene>
<name>A0AAV9E2M3_ACOCL</name>
<dbReference type="AlphaFoldDB" id="A0AAV9E2M3"/>
<proteinExistence type="predicted"/>
<accession>A0AAV9E2M3</accession>
<protein>
    <submittedName>
        <fullName evidence="1">Uncharacterized protein</fullName>
    </submittedName>
</protein>
<organism evidence="1 2">
    <name type="scientific">Acorus calamus</name>
    <name type="common">Sweet flag</name>
    <dbReference type="NCBI Taxonomy" id="4465"/>
    <lineage>
        <taxon>Eukaryota</taxon>
        <taxon>Viridiplantae</taxon>
        <taxon>Streptophyta</taxon>
        <taxon>Embryophyta</taxon>
        <taxon>Tracheophyta</taxon>
        <taxon>Spermatophyta</taxon>
        <taxon>Magnoliopsida</taxon>
        <taxon>Liliopsida</taxon>
        <taxon>Acoraceae</taxon>
        <taxon>Acorus</taxon>
    </lineage>
</organism>
<evidence type="ECO:0000313" key="2">
    <source>
        <dbReference type="Proteomes" id="UP001180020"/>
    </source>
</evidence>